<evidence type="ECO:0000256" key="2">
    <source>
        <dbReference type="ARBA" id="ARBA00004713"/>
    </source>
</evidence>
<comment type="catalytic activity">
    <reaction evidence="14 17">
        <text>an alpha-Kdo-(2-&gt;6)-lipid IVA + ATP = a 4-O-phospho-alpha-Kdo-(2-&gt;6)-lipid IVA + ADP + H(+)</text>
        <dbReference type="Rhea" id="RHEA:74271"/>
        <dbReference type="ChEBI" id="CHEBI:15378"/>
        <dbReference type="ChEBI" id="CHEBI:30616"/>
        <dbReference type="ChEBI" id="CHEBI:176428"/>
        <dbReference type="ChEBI" id="CHEBI:193140"/>
        <dbReference type="ChEBI" id="CHEBI:456216"/>
        <dbReference type="EC" id="2.7.1.166"/>
    </reaction>
</comment>
<keyword evidence="9 17" id="KW-0418">Kinase</keyword>
<dbReference type="STRING" id="505345.QV06_05980"/>
<dbReference type="InterPro" id="IPR022826">
    <property type="entry name" value="KDO_kinase"/>
</dbReference>
<dbReference type="PANTHER" id="PTHR12209:SF0">
    <property type="entry name" value="EKC_KEOPS COMPLEX SUBUNIT TP53RK"/>
    <property type="match status" value="1"/>
</dbReference>
<evidence type="ECO:0000256" key="8">
    <source>
        <dbReference type="ARBA" id="ARBA00022741"/>
    </source>
</evidence>
<dbReference type="EMBL" id="JTJR01000022">
    <property type="protein sequence ID" value="OBX04636.1"/>
    <property type="molecule type" value="Genomic_DNA"/>
</dbReference>
<evidence type="ECO:0000256" key="12">
    <source>
        <dbReference type="ARBA" id="ARBA00023136"/>
    </source>
</evidence>
<evidence type="ECO:0000256" key="6">
    <source>
        <dbReference type="ARBA" id="ARBA00022519"/>
    </source>
</evidence>
<dbReference type="GO" id="GO:0004674">
    <property type="term" value="F:protein serine/threonine kinase activity"/>
    <property type="evidence" value="ECO:0007669"/>
    <property type="project" value="UniProtKB-EC"/>
</dbReference>
<dbReference type="GO" id="GO:0009244">
    <property type="term" value="P:lipopolysaccharide core region biosynthetic process"/>
    <property type="evidence" value="ECO:0007669"/>
    <property type="project" value="UniProtKB-UniRule"/>
</dbReference>
<dbReference type="PANTHER" id="PTHR12209">
    <property type="entry name" value="NON-SPECIFIC SERINE/THREONINE PROTEIN KINASE"/>
    <property type="match status" value="1"/>
</dbReference>
<keyword evidence="10 17" id="KW-0067">ATP-binding</keyword>
<sequence>MLKLLPILIKNWFVRSTLSIKMSQIHYLFHPNLAQQNLENYFDPAYWKRQNKILGSATGRGVTWFIATEQQVKCNSALRHYYRGGLFGKLIKDHFLFTGLNQCRSIKEFQLLQQLKQKGLPVPTPIAARVKRTLLCYQADILIELIENGRDLIAILQEKILSDDIWRQIGKLIRQLHDQQVFHSDLNAHNILLQSLDNQQYKLWLLDFDKCDFRQGDEWKAANLQRLYRSFQKEIHRYQIQFTPQNWQTLLQGYHSH</sequence>
<evidence type="ECO:0000256" key="15">
    <source>
        <dbReference type="ARBA" id="ARBA00047899"/>
    </source>
</evidence>
<dbReference type="HAMAP" id="MF_00521">
    <property type="entry name" value="KDO_kinase"/>
    <property type="match status" value="1"/>
</dbReference>
<dbReference type="Gene3D" id="1.10.510.10">
    <property type="entry name" value="Transferase(Phosphotransferase) domain 1"/>
    <property type="match status" value="1"/>
</dbReference>
<reference evidence="18 19" key="1">
    <citation type="submission" date="2014-11" db="EMBL/GenBank/DDBJ databases">
        <title>Pan-genome of Gallibacterium spp.</title>
        <authorList>
            <person name="Kudirkiene E."/>
            <person name="Bojesen A.M."/>
        </authorList>
    </citation>
    <scope>NUCLEOTIDE SEQUENCE [LARGE SCALE GENOMIC DNA]</scope>
    <source>
        <strain evidence="18 19">59/S3/89</strain>
    </source>
</reference>
<keyword evidence="5 17" id="KW-1003">Cell membrane</keyword>
<gene>
    <name evidence="17" type="primary">kdkA</name>
    <name evidence="18" type="ORF">QV06_05980</name>
</gene>
<comment type="catalytic activity">
    <reaction evidence="15">
        <text>L-threonyl-[protein] + ATP = O-phospho-L-threonyl-[protein] + ADP + H(+)</text>
        <dbReference type="Rhea" id="RHEA:46608"/>
        <dbReference type="Rhea" id="RHEA-COMP:11060"/>
        <dbReference type="Rhea" id="RHEA-COMP:11605"/>
        <dbReference type="ChEBI" id="CHEBI:15378"/>
        <dbReference type="ChEBI" id="CHEBI:30013"/>
        <dbReference type="ChEBI" id="CHEBI:30616"/>
        <dbReference type="ChEBI" id="CHEBI:61977"/>
        <dbReference type="ChEBI" id="CHEBI:456216"/>
        <dbReference type="EC" id="2.7.11.1"/>
    </reaction>
</comment>
<keyword evidence="7 17" id="KW-0808">Transferase</keyword>
<dbReference type="GO" id="GO:0005829">
    <property type="term" value="C:cytosol"/>
    <property type="evidence" value="ECO:0007669"/>
    <property type="project" value="TreeGrafter"/>
</dbReference>
<comment type="caution">
    <text evidence="18">The sequence shown here is derived from an EMBL/GenBank/DDBJ whole genome shotgun (WGS) entry which is preliminary data.</text>
</comment>
<dbReference type="RefSeq" id="WP_065237342.1">
    <property type="nucleotide sequence ID" value="NZ_JTJR01000022.1"/>
</dbReference>
<dbReference type="NCBIfam" id="NF002475">
    <property type="entry name" value="PRK01723.1"/>
    <property type="match status" value="1"/>
</dbReference>
<accession>A0A1A7PSB2</accession>
<evidence type="ECO:0000256" key="7">
    <source>
        <dbReference type="ARBA" id="ARBA00022679"/>
    </source>
</evidence>
<keyword evidence="8 17" id="KW-0547">Nucleotide-binding</keyword>
<keyword evidence="11 17" id="KW-0448">Lipopolysaccharide biosynthesis</keyword>
<dbReference type="EC" id="2.7.1.166" evidence="17"/>
<dbReference type="GO" id="GO:0106310">
    <property type="term" value="F:protein serine kinase activity"/>
    <property type="evidence" value="ECO:0007669"/>
    <property type="project" value="RHEA"/>
</dbReference>
<organism evidence="18 19">
    <name type="scientific">Gallibacterium genomosp. 3</name>
    <dbReference type="NCBI Taxonomy" id="505345"/>
    <lineage>
        <taxon>Bacteria</taxon>
        <taxon>Pseudomonadati</taxon>
        <taxon>Pseudomonadota</taxon>
        <taxon>Gammaproteobacteria</taxon>
        <taxon>Pasteurellales</taxon>
        <taxon>Pasteurellaceae</taxon>
        <taxon>Gallibacterium</taxon>
    </lineage>
</organism>
<dbReference type="GO" id="GO:0005524">
    <property type="term" value="F:ATP binding"/>
    <property type="evidence" value="ECO:0007669"/>
    <property type="project" value="UniProtKB-UniRule"/>
</dbReference>
<proteinExistence type="inferred from homology"/>
<evidence type="ECO:0000256" key="5">
    <source>
        <dbReference type="ARBA" id="ARBA00022475"/>
    </source>
</evidence>
<evidence type="ECO:0000256" key="13">
    <source>
        <dbReference type="ARBA" id="ARBA00029511"/>
    </source>
</evidence>
<keyword evidence="12 17" id="KW-0472">Membrane</keyword>
<comment type="catalytic activity">
    <reaction evidence="16">
        <text>L-seryl-[protein] + ATP = O-phospho-L-seryl-[protein] + ADP + H(+)</text>
        <dbReference type="Rhea" id="RHEA:17989"/>
        <dbReference type="Rhea" id="RHEA-COMP:9863"/>
        <dbReference type="Rhea" id="RHEA-COMP:11604"/>
        <dbReference type="ChEBI" id="CHEBI:15378"/>
        <dbReference type="ChEBI" id="CHEBI:29999"/>
        <dbReference type="ChEBI" id="CHEBI:30616"/>
        <dbReference type="ChEBI" id="CHEBI:83421"/>
        <dbReference type="ChEBI" id="CHEBI:456216"/>
        <dbReference type="EC" id="2.7.11.1"/>
    </reaction>
</comment>
<comment type="pathway">
    <text evidence="2 17">Bacterial outer membrane biogenesis; LPS core biosynthesis.</text>
</comment>
<evidence type="ECO:0000256" key="9">
    <source>
        <dbReference type="ARBA" id="ARBA00022777"/>
    </source>
</evidence>
<evidence type="ECO:0000256" key="11">
    <source>
        <dbReference type="ARBA" id="ARBA00022985"/>
    </source>
</evidence>
<comment type="similarity">
    <text evidence="3 17">Belongs to the protein kinase superfamily. KdkA/RfaP family.</text>
</comment>
<dbReference type="SUPFAM" id="SSF56112">
    <property type="entry name" value="Protein kinase-like (PK-like)"/>
    <property type="match status" value="1"/>
</dbReference>
<evidence type="ECO:0000256" key="16">
    <source>
        <dbReference type="ARBA" id="ARBA00048679"/>
    </source>
</evidence>
<evidence type="ECO:0000256" key="3">
    <source>
        <dbReference type="ARBA" id="ARBA00010327"/>
    </source>
</evidence>
<dbReference type="Pfam" id="PF06293">
    <property type="entry name" value="Kdo"/>
    <property type="match status" value="1"/>
</dbReference>
<evidence type="ECO:0000313" key="18">
    <source>
        <dbReference type="EMBL" id="OBX04636.1"/>
    </source>
</evidence>
<comment type="function">
    <text evidence="17">Catalyzes the ATP-dependent phosphorylation of the 3-deoxy-D-manno-octulosonic acid (Kdo) residue in Kdo-lipid IV(A) at the 4-OH position.</text>
</comment>
<comment type="subcellular location">
    <subcellularLocation>
        <location evidence="1 17">Cell inner membrane</location>
        <topology evidence="1 17">Peripheral membrane protein</topology>
        <orientation evidence="1 17">Cytoplasmic side</orientation>
    </subcellularLocation>
</comment>
<evidence type="ECO:0000256" key="17">
    <source>
        <dbReference type="HAMAP-Rule" id="MF_00521"/>
    </source>
</evidence>
<dbReference type="GO" id="GO:0005886">
    <property type="term" value="C:plasma membrane"/>
    <property type="evidence" value="ECO:0007669"/>
    <property type="project" value="UniProtKB-SubCell"/>
</dbReference>
<evidence type="ECO:0000256" key="4">
    <source>
        <dbReference type="ARBA" id="ARBA00010630"/>
    </source>
</evidence>
<evidence type="ECO:0000256" key="10">
    <source>
        <dbReference type="ARBA" id="ARBA00022840"/>
    </source>
</evidence>
<name>A0A1A7PSB2_9PAST</name>
<evidence type="ECO:0000313" key="19">
    <source>
        <dbReference type="Proteomes" id="UP000092626"/>
    </source>
</evidence>
<dbReference type="Proteomes" id="UP000092626">
    <property type="component" value="Unassembled WGS sequence"/>
</dbReference>
<feature type="active site" evidence="17">
    <location>
        <position position="185"/>
    </location>
</feature>
<dbReference type="AlphaFoldDB" id="A0A1A7PSB2"/>
<dbReference type="PATRIC" id="fig|505345.6.peg.1216"/>
<keyword evidence="6 17" id="KW-0997">Cell inner membrane</keyword>
<dbReference type="UniPathway" id="UPA00958"/>
<protein>
    <recommendedName>
        <fullName evidence="13 17">3-deoxy-D-manno-octulosonic acid kinase</fullName>
        <shortName evidence="17">Kdo kinase</shortName>
        <ecNumber evidence="17">2.7.1.166</ecNumber>
    </recommendedName>
</protein>
<evidence type="ECO:0000256" key="14">
    <source>
        <dbReference type="ARBA" id="ARBA00034417"/>
    </source>
</evidence>
<evidence type="ECO:0000256" key="1">
    <source>
        <dbReference type="ARBA" id="ARBA00004515"/>
    </source>
</evidence>
<comment type="similarity">
    <text evidence="4">Belongs to the protein kinase superfamily. BUD32 family.</text>
</comment>
<dbReference type="InterPro" id="IPR011009">
    <property type="entry name" value="Kinase-like_dom_sf"/>
</dbReference>